<dbReference type="Proteomes" id="UP001246372">
    <property type="component" value="Unassembled WGS sequence"/>
</dbReference>
<dbReference type="PANTHER" id="PTHR30616">
    <property type="entry name" value="UNCHARACTERIZED PROTEIN YFIH"/>
    <property type="match status" value="1"/>
</dbReference>
<protein>
    <recommendedName>
        <fullName evidence="10">Purine nucleoside phosphorylase</fullName>
    </recommendedName>
</protein>
<dbReference type="EMBL" id="JAVXZY010000009">
    <property type="protein sequence ID" value="MDT9001503.1"/>
    <property type="molecule type" value="Genomic_DNA"/>
</dbReference>
<evidence type="ECO:0000256" key="4">
    <source>
        <dbReference type="ARBA" id="ARBA00022723"/>
    </source>
</evidence>
<reference evidence="11" key="1">
    <citation type="submission" date="2023-09" db="EMBL/GenBank/DDBJ databases">
        <title>Paucibacter sp. APW11 Genome sequencing and assembly.</title>
        <authorList>
            <person name="Kim I."/>
        </authorList>
    </citation>
    <scope>NUCLEOTIDE SEQUENCE</scope>
    <source>
        <strain evidence="11">APW11</strain>
    </source>
</reference>
<comment type="catalytic activity">
    <reaction evidence="9">
        <text>S-methyl-5'-thioadenosine + phosphate = 5-(methylsulfanyl)-alpha-D-ribose 1-phosphate + adenine</text>
        <dbReference type="Rhea" id="RHEA:11852"/>
        <dbReference type="ChEBI" id="CHEBI:16708"/>
        <dbReference type="ChEBI" id="CHEBI:17509"/>
        <dbReference type="ChEBI" id="CHEBI:43474"/>
        <dbReference type="ChEBI" id="CHEBI:58533"/>
        <dbReference type="EC" id="2.4.2.28"/>
    </reaction>
    <physiologicalReaction direction="left-to-right" evidence="9">
        <dbReference type="Rhea" id="RHEA:11853"/>
    </physiologicalReaction>
</comment>
<dbReference type="CDD" id="cd16833">
    <property type="entry name" value="YfiH"/>
    <property type="match status" value="1"/>
</dbReference>
<dbReference type="NCBIfam" id="TIGR00726">
    <property type="entry name" value="peptidoglycan editing factor PgeF"/>
    <property type="match status" value="1"/>
</dbReference>
<keyword evidence="3" id="KW-0808">Transferase</keyword>
<evidence type="ECO:0000256" key="7">
    <source>
        <dbReference type="ARBA" id="ARBA00047989"/>
    </source>
</evidence>
<comment type="catalytic activity">
    <reaction evidence="1">
        <text>inosine + phosphate = alpha-D-ribose 1-phosphate + hypoxanthine</text>
        <dbReference type="Rhea" id="RHEA:27646"/>
        <dbReference type="ChEBI" id="CHEBI:17368"/>
        <dbReference type="ChEBI" id="CHEBI:17596"/>
        <dbReference type="ChEBI" id="CHEBI:43474"/>
        <dbReference type="ChEBI" id="CHEBI:57720"/>
        <dbReference type="EC" id="2.4.2.1"/>
    </reaction>
    <physiologicalReaction direction="left-to-right" evidence="1">
        <dbReference type="Rhea" id="RHEA:27647"/>
    </physiologicalReaction>
</comment>
<name>A0ABU3PG55_9BURK</name>
<proteinExistence type="inferred from homology"/>
<gene>
    <name evidence="11" type="primary">pgeF</name>
    <name evidence="11" type="ORF">RQP53_19665</name>
</gene>
<keyword evidence="12" id="KW-1185">Reference proteome</keyword>
<comment type="catalytic activity">
    <reaction evidence="8">
        <text>adenosine + phosphate = alpha-D-ribose 1-phosphate + adenine</text>
        <dbReference type="Rhea" id="RHEA:27642"/>
        <dbReference type="ChEBI" id="CHEBI:16335"/>
        <dbReference type="ChEBI" id="CHEBI:16708"/>
        <dbReference type="ChEBI" id="CHEBI:43474"/>
        <dbReference type="ChEBI" id="CHEBI:57720"/>
        <dbReference type="EC" id="2.4.2.1"/>
    </reaction>
    <physiologicalReaction direction="left-to-right" evidence="8">
        <dbReference type="Rhea" id="RHEA:27643"/>
    </physiologicalReaction>
</comment>
<comment type="caution">
    <text evidence="11">The sequence shown here is derived from an EMBL/GenBank/DDBJ whole genome shotgun (WGS) entry which is preliminary data.</text>
</comment>
<evidence type="ECO:0000256" key="8">
    <source>
        <dbReference type="ARBA" id="ARBA00048968"/>
    </source>
</evidence>
<evidence type="ECO:0000256" key="9">
    <source>
        <dbReference type="ARBA" id="ARBA00049893"/>
    </source>
</evidence>
<comment type="catalytic activity">
    <reaction evidence="7">
        <text>adenosine + H2O + H(+) = inosine + NH4(+)</text>
        <dbReference type="Rhea" id="RHEA:24408"/>
        <dbReference type="ChEBI" id="CHEBI:15377"/>
        <dbReference type="ChEBI" id="CHEBI:15378"/>
        <dbReference type="ChEBI" id="CHEBI:16335"/>
        <dbReference type="ChEBI" id="CHEBI:17596"/>
        <dbReference type="ChEBI" id="CHEBI:28938"/>
        <dbReference type="EC" id="3.5.4.4"/>
    </reaction>
    <physiologicalReaction direction="left-to-right" evidence="7">
        <dbReference type="Rhea" id="RHEA:24409"/>
    </physiologicalReaction>
</comment>
<dbReference type="InterPro" id="IPR011324">
    <property type="entry name" value="Cytotoxic_necrot_fac-like_cat"/>
</dbReference>
<keyword evidence="5" id="KW-0378">Hydrolase</keyword>
<evidence type="ECO:0000313" key="12">
    <source>
        <dbReference type="Proteomes" id="UP001246372"/>
    </source>
</evidence>
<evidence type="ECO:0000256" key="5">
    <source>
        <dbReference type="ARBA" id="ARBA00022801"/>
    </source>
</evidence>
<keyword evidence="4" id="KW-0479">Metal-binding</keyword>
<evidence type="ECO:0000256" key="1">
    <source>
        <dbReference type="ARBA" id="ARBA00000553"/>
    </source>
</evidence>
<keyword evidence="6" id="KW-0862">Zinc</keyword>
<evidence type="ECO:0000256" key="2">
    <source>
        <dbReference type="ARBA" id="ARBA00007353"/>
    </source>
</evidence>
<evidence type="ECO:0000256" key="10">
    <source>
        <dbReference type="RuleBase" id="RU361274"/>
    </source>
</evidence>
<dbReference type="InterPro" id="IPR003730">
    <property type="entry name" value="Cu_polyphenol_OxRdtase"/>
</dbReference>
<dbReference type="RefSeq" id="WP_315652386.1">
    <property type="nucleotide sequence ID" value="NZ_JAVXZY010000009.1"/>
</dbReference>
<accession>A0ABU3PG55</accession>
<dbReference type="SUPFAM" id="SSF64438">
    <property type="entry name" value="CNF1/YfiH-like putative cysteine hydrolases"/>
    <property type="match status" value="1"/>
</dbReference>
<organism evidence="11 12">
    <name type="scientific">Roseateles aquae</name>
    <dbReference type="NCBI Taxonomy" id="3077235"/>
    <lineage>
        <taxon>Bacteria</taxon>
        <taxon>Pseudomonadati</taxon>
        <taxon>Pseudomonadota</taxon>
        <taxon>Betaproteobacteria</taxon>
        <taxon>Burkholderiales</taxon>
        <taxon>Sphaerotilaceae</taxon>
        <taxon>Roseateles</taxon>
    </lineage>
</organism>
<evidence type="ECO:0000256" key="6">
    <source>
        <dbReference type="ARBA" id="ARBA00022833"/>
    </source>
</evidence>
<dbReference type="InterPro" id="IPR038371">
    <property type="entry name" value="Cu_polyphenol_OxRdtase_sf"/>
</dbReference>
<evidence type="ECO:0000313" key="11">
    <source>
        <dbReference type="EMBL" id="MDT9001503.1"/>
    </source>
</evidence>
<dbReference type="PANTHER" id="PTHR30616:SF2">
    <property type="entry name" value="PURINE NUCLEOSIDE PHOSPHORYLASE LACC1"/>
    <property type="match status" value="1"/>
</dbReference>
<comment type="similarity">
    <text evidence="2 10">Belongs to the purine nucleoside phosphorylase YfiH/LACC1 family.</text>
</comment>
<dbReference type="Gene3D" id="3.60.140.10">
    <property type="entry name" value="CNF1/YfiH-like putative cysteine hydrolases"/>
    <property type="match status" value="1"/>
</dbReference>
<evidence type="ECO:0000256" key="3">
    <source>
        <dbReference type="ARBA" id="ARBA00022679"/>
    </source>
</evidence>
<dbReference type="Pfam" id="PF02578">
    <property type="entry name" value="Cu-oxidase_4"/>
    <property type="match status" value="1"/>
</dbReference>
<sequence length="256" mass="27286">MSADPDWLRPDWAASHCEAFMTTRAGGVSRGPYASMNVGSAVHDEPALVAENRERVAQALGAPLVFLNQVHGAAVLRLKPEQALPGAKSYKADAAVSSDPRVGVAIQVADCLPVLFAAPRAVGGAHAGWRGLAGGVLENSIAALCEASDCQPRDIQAWLGACIGAEAFEVGAEVLQAFGREPVPGQDADAFAYRPNTAGEPRWRGDLLRLARQHLHEAGVSRISGGHWCTVSEPSRFFSYRRERLSGRMVAAIRLR</sequence>